<keyword evidence="6 15" id="KW-0067">ATP-binding</keyword>
<reference evidence="15 16" key="1">
    <citation type="submission" date="2020-10" db="EMBL/GenBank/DDBJ databases">
        <title>Complete genome sequence of Paludibaculum fermentans P105T, a facultatively anaerobic acidobacterium capable of dissimilatory Fe(III) reduction.</title>
        <authorList>
            <person name="Dedysh S.N."/>
            <person name="Beletsky A.V."/>
            <person name="Kulichevskaya I.S."/>
            <person name="Mardanov A.V."/>
            <person name="Ravin N.V."/>
        </authorList>
    </citation>
    <scope>NUCLEOTIDE SEQUENCE [LARGE SCALE GENOMIC DNA]</scope>
    <source>
        <strain evidence="15 16">P105</strain>
    </source>
</reference>
<dbReference type="InterPro" id="IPR050388">
    <property type="entry name" value="ABC_Ni/Peptide_Import"/>
</dbReference>
<dbReference type="Proteomes" id="UP000593892">
    <property type="component" value="Chromosome"/>
</dbReference>
<dbReference type="GO" id="GO:0015833">
    <property type="term" value="P:peptide transport"/>
    <property type="evidence" value="ECO:0007669"/>
    <property type="project" value="InterPro"/>
</dbReference>
<name>A0A7S7NVR3_PALFE</name>
<gene>
    <name evidence="15" type="ORF">IRI77_12405</name>
</gene>
<proteinExistence type="inferred from homology"/>
<dbReference type="KEGG" id="pfer:IRI77_12405"/>
<keyword evidence="9" id="KW-0472">Membrane</keyword>
<dbReference type="Gene3D" id="3.40.50.300">
    <property type="entry name" value="P-loop containing nucleotide triphosphate hydrolases"/>
    <property type="match status" value="1"/>
</dbReference>
<evidence type="ECO:0000256" key="8">
    <source>
        <dbReference type="ARBA" id="ARBA00023065"/>
    </source>
</evidence>
<comment type="subunit">
    <text evidence="10">The complex is composed of two ATP-binding proteins (NikD and NikE), two transmembrane proteins (NikB and NikC) and a solute-binding protein (NikA).</text>
</comment>
<dbReference type="InterPro" id="IPR003439">
    <property type="entry name" value="ABC_transporter-like_ATP-bd"/>
</dbReference>
<keyword evidence="7" id="KW-1278">Translocase</keyword>
<dbReference type="PROSITE" id="PS50893">
    <property type="entry name" value="ABC_TRANSPORTER_2"/>
    <property type="match status" value="1"/>
</dbReference>
<dbReference type="AlphaFoldDB" id="A0A7S7NVR3"/>
<dbReference type="Pfam" id="PF00005">
    <property type="entry name" value="ABC_tran"/>
    <property type="match status" value="1"/>
</dbReference>
<dbReference type="GO" id="GO:0015413">
    <property type="term" value="F:ABC-type nickel transporter activity"/>
    <property type="evidence" value="ECO:0007669"/>
    <property type="project" value="UniProtKB-EC"/>
</dbReference>
<evidence type="ECO:0000256" key="9">
    <source>
        <dbReference type="ARBA" id="ARBA00023136"/>
    </source>
</evidence>
<dbReference type="EMBL" id="CP063849">
    <property type="protein sequence ID" value="QOY90707.1"/>
    <property type="molecule type" value="Genomic_DNA"/>
</dbReference>
<dbReference type="PROSITE" id="PS00211">
    <property type="entry name" value="ABC_TRANSPORTER_1"/>
    <property type="match status" value="1"/>
</dbReference>
<evidence type="ECO:0000256" key="1">
    <source>
        <dbReference type="ARBA" id="ARBA00004417"/>
    </source>
</evidence>
<feature type="domain" description="ABC transporter" evidence="14">
    <location>
        <begin position="1"/>
        <end position="242"/>
    </location>
</feature>
<dbReference type="Pfam" id="PF08352">
    <property type="entry name" value="oligo_HPY"/>
    <property type="match status" value="1"/>
</dbReference>
<dbReference type="InterPro" id="IPR003593">
    <property type="entry name" value="AAA+_ATPase"/>
</dbReference>
<dbReference type="GO" id="GO:0005524">
    <property type="term" value="F:ATP binding"/>
    <property type="evidence" value="ECO:0007669"/>
    <property type="project" value="UniProtKB-KW"/>
</dbReference>
<evidence type="ECO:0000256" key="12">
    <source>
        <dbReference type="ARBA" id="ARBA00044143"/>
    </source>
</evidence>
<keyword evidence="4" id="KW-1003">Cell membrane</keyword>
<evidence type="ECO:0000256" key="4">
    <source>
        <dbReference type="ARBA" id="ARBA00022475"/>
    </source>
</evidence>
<dbReference type="SUPFAM" id="SSF52540">
    <property type="entry name" value="P-loop containing nucleoside triphosphate hydrolases"/>
    <property type="match status" value="1"/>
</dbReference>
<dbReference type="PANTHER" id="PTHR43297:SF13">
    <property type="entry name" value="NICKEL ABC TRANSPORTER, ATP-BINDING PROTEIN"/>
    <property type="match status" value="1"/>
</dbReference>
<organism evidence="15 16">
    <name type="scientific">Paludibaculum fermentans</name>
    <dbReference type="NCBI Taxonomy" id="1473598"/>
    <lineage>
        <taxon>Bacteria</taxon>
        <taxon>Pseudomonadati</taxon>
        <taxon>Acidobacteriota</taxon>
        <taxon>Terriglobia</taxon>
        <taxon>Bryobacterales</taxon>
        <taxon>Bryobacteraceae</taxon>
        <taxon>Paludibaculum</taxon>
    </lineage>
</organism>
<comment type="catalytic activity">
    <reaction evidence="13">
        <text>Ni(2+)(out) + ATP + H2O = Ni(2+)(in) + ADP + phosphate + H(+)</text>
        <dbReference type="Rhea" id="RHEA:15557"/>
        <dbReference type="ChEBI" id="CHEBI:15377"/>
        <dbReference type="ChEBI" id="CHEBI:15378"/>
        <dbReference type="ChEBI" id="CHEBI:30616"/>
        <dbReference type="ChEBI" id="CHEBI:43474"/>
        <dbReference type="ChEBI" id="CHEBI:49786"/>
        <dbReference type="ChEBI" id="CHEBI:456216"/>
        <dbReference type="EC" id="7.2.2.11"/>
    </reaction>
    <physiologicalReaction direction="left-to-right" evidence="13">
        <dbReference type="Rhea" id="RHEA:15558"/>
    </physiologicalReaction>
</comment>
<evidence type="ECO:0000256" key="13">
    <source>
        <dbReference type="ARBA" id="ARBA00048610"/>
    </source>
</evidence>
<evidence type="ECO:0000259" key="14">
    <source>
        <dbReference type="PROSITE" id="PS50893"/>
    </source>
</evidence>
<dbReference type="GO" id="GO:0005886">
    <property type="term" value="C:plasma membrane"/>
    <property type="evidence" value="ECO:0007669"/>
    <property type="project" value="UniProtKB-SubCell"/>
</dbReference>
<keyword evidence="5" id="KW-0547">Nucleotide-binding</keyword>
<evidence type="ECO:0000313" key="15">
    <source>
        <dbReference type="EMBL" id="QOY90707.1"/>
    </source>
</evidence>
<evidence type="ECO:0000256" key="2">
    <source>
        <dbReference type="ARBA" id="ARBA00005417"/>
    </source>
</evidence>
<keyword evidence="16" id="KW-1185">Reference proteome</keyword>
<evidence type="ECO:0000313" key="16">
    <source>
        <dbReference type="Proteomes" id="UP000593892"/>
    </source>
</evidence>
<dbReference type="SMART" id="SM00382">
    <property type="entry name" value="AAA"/>
    <property type="match status" value="1"/>
</dbReference>
<keyword evidence="8" id="KW-0406">Ion transport</keyword>
<evidence type="ECO:0000256" key="11">
    <source>
        <dbReference type="ARBA" id="ARBA00039098"/>
    </source>
</evidence>
<dbReference type="InterPro" id="IPR027417">
    <property type="entry name" value="P-loop_NTPase"/>
</dbReference>
<dbReference type="PANTHER" id="PTHR43297">
    <property type="entry name" value="OLIGOPEPTIDE TRANSPORT ATP-BINDING PROTEIN APPD"/>
    <property type="match status" value="1"/>
</dbReference>
<dbReference type="CDD" id="cd03257">
    <property type="entry name" value="ABC_NikE_OppD_transporters"/>
    <property type="match status" value="1"/>
</dbReference>
<dbReference type="EC" id="7.2.2.11" evidence="11"/>
<evidence type="ECO:0000256" key="6">
    <source>
        <dbReference type="ARBA" id="ARBA00022840"/>
    </source>
</evidence>
<sequence>MRLKISAGYPGKPGVLRDVALEIAPGEIVGLVGRSGEGKSTLILSILGLLGLKNGTCTGGIEFQGRDLLRLKEKEMRKLRGLQIALVPQSPLSALNPNLRLGAQLEECWRAHRSGKPEWQPLLASVSLPTEPAFLRLYPRNLSVGMAQRFLIALALLHRPALLLADEPTSALDTITQAEILALFRRLNQETGVSILYISHDLASVAAICQRVAILHRGELVENAPTEEIFRTPQHPYTRQLLAAIPSLPRVMNEAPPAVQTGGLAALDSVHRTPAAAETTDDLSRLRS</sequence>
<dbReference type="RefSeq" id="WP_194452365.1">
    <property type="nucleotide sequence ID" value="NZ_CP063849.1"/>
</dbReference>
<dbReference type="InterPro" id="IPR013563">
    <property type="entry name" value="Oligopep_ABC_C"/>
</dbReference>
<keyword evidence="3" id="KW-0813">Transport</keyword>
<dbReference type="GO" id="GO:0016887">
    <property type="term" value="F:ATP hydrolysis activity"/>
    <property type="evidence" value="ECO:0007669"/>
    <property type="project" value="InterPro"/>
</dbReference>
<comment type="similarity">
    <text evidence="2">Belongs to the ABC transporter superfamily.</text>
</comment>
<dbReference type="InterPro" id="IPR017871">
    <property type="entry name" value="ABC_transporter-like_CS"/>
</dbReference>
<evidence type="ECO:0000256" key="10">
    <source>
        <dbReference type="ARBA" id="ARBA00038669"/>
    </source>
</evidence>
<evidence type="ECO:0000256" key="5">
    <source>
        <dbReference type="ARBA" id="ARBA00022741"/>
    </source>
</evidence>
<comment type="subcellular location">
    <subcellularLocation>
        <location evidence="1">Cell inner membrane</location>
        <topology evidence="1">Peripheral membrane protein</topology>
    </subcellularLocation>
</comment>
<evidence type="ECO:0000256" key="7">
    <source>
        <dbReference type="ARBA" id="ARBA00022967"/>
    </source>
</evidence>
<evidence type="ECO:0000256" key="3">
    <source>
        <dbReference type="ARBA" id="ARBA00022448"/>
    </source>
</evidence>
<protein>
    <recommendedName>
        <fullName evidence="12">Nickel import system ATP-binding protein NikD</fullName>
        <ecNumber evidence="11">7.2.2.11</ecNumber>
    </recommendedName>
</protein>
<accession>A0A7S7NVR3</accession>